<organism evidence="7 8">
    <name type="scientific">Nocardia mexicana</name>
    <dbReference type="NCBI Taxonomy" id="279262"/>
    <lineage>
        <taxon>Bacteria</taxon>
        <taxon>Bacillati</taxon>
        <taxon>Actinomycetota</taxon>
        <taxon>Actinomycetes</taxon>
        <taxon>Mycobacteriales</taxon>
        <taxon>Nocardiaceae</taxon>
        <taxon>Nocardia</taxon>
    </lineage>
</organism>
<keyword evidence="3" id="KW-0479">Metal-binding</keyword>
<comment type="caution">
    <text evidence="7">The sequence shown here is derived from an EMBL/GenBank/DDBJ whole genome shotgun (WGS) entry which is preliminary data.</text>
</comment>
<dbReference type="Pfam" id="PF01850">
    <property type="entry name" value="PIN"/>
    <property type="match status" value="1"/>
</dbReference>
<feature type="domain" description="PIN" evidence="6">
    <location>
        <begin position="14"/>
        <end position="128"/>
    </location>
</feature>
<dbReference type="CDD" id="cd09872">
    <property type="entry name" value="PIN_Sll0205-like"/>
    <property type="match status" value="1"/>
</dbReference>
<protein>
    <submittedName>
        <fullName evidence="7">PIN domain nuclease of toxin-antitoxin system</fullName>
    </submittedName>
</protein>
<dbReference type="GO" id="GO:0016787">
    <property type="term" value="F:hydrolase activity"/>
    <property type="evidence" value="ECO:0007669"/>
    <property type="project" value="UniProtKB-KW"/>
</dbReference>
<keyword evidence="2" id="KW-0540">Nuclease</keyword>
<keyword evidence="1" id="KW-1277">Toxin-antitoxin system</keyword>
<dbReference type="Proteomes" id="UP000255355">
    <property type="component" value="Unassembled WGS sequence"/>
</dbReference>
<evidence type="ECO:0000256" key="4">
    <source>
        <dbReference type="ARBA" id="ARBA00022801"/>
    </source>
</evidence>
<dbReference type="InterPro" id="IPR029060">
    <property type="entry name" value="PIN-like_dom_sf"/>
</dbReference>
<dbReference type="InterPro" id="IPR002716">
    <property type="entry name" value="PIN_dom"/>
</dbReference>
<dbReference type="RefSeq" id="WP_246011675.1">
    <property type="nucleotide sequence ID" value="NZ_QQAZ01000018.1"/>
</dbReference>
<dbReference type="SUPFAM" id="SSF88723">
    <property type="entry name" value="PIN domain-like"/>
    <property type="match status" value="1"/>
</dbReference>
<dbReference type="AlphaFoldDB" id="A0A370GJS8"/>
<evidence type="ECO:0000256" key="2">
    <source>
        <dbReference type="ARBA" id="ARBA00022722"/>
    </source>
</evidence>
<dbReference type="InterPro" id="IPR041705">
    <property type="entry name" value="PIN_Sll0205"/>
</dbReference>
<evidence type="ECO:0000256" key="3">
    <source>
        <dbReference type="ARBA" id="ARBA00022723"/>
    </source>
</evidence>
<accession>A0A370GJS8</accession>
<evidence type="ECO:0000256" key="1">
    <source>
        <dbReference type="ARBA" id="ARBA00022649"/>
    </source>
</evidence>
<keyword evidence="8" id="KW-1185">Reference proteome</keyword>
<evidence type="ECO:0000313" key="7">
    <source>
        <dbReference type="EMBL" id="RDI43921.1"/>
    </source>
</evidence>
<dbReference type="InterPro" id="IPR052919">
    <property type="entry name" value="TA_system_RNase"/>
</dbReference>
<keyword evidence="5" id="KW-0460">Magnesium</keyword>
<keyword evidence="4" id="KW-0378">Hydrolase</keyword>
<dbReference type="PANTHER" id="PTHR36173:SF2">
    <property type="entry name" value="RIBONUCLEASE VAPC16"/>
    <property type="match status" value="1"/>
</dbReference>
<dbReference type="STRING" id="1210089.GCA_001613165_04999"/>
<sequence>MNEFAGDPPASGLLLDTHVAVWWLNADPALRDDVKERLAHEPDVYVSSATVWEVAIKQTIGKLDGPEDLPERIRDSGFVQLNIDCEHALAAGRLPLIHRDPFDRILVAQAQCENLILVTRDPYCRKYDVPILAV</sequence>
<proteinExistence type="predicted"/>
<reference evidence="7 8" key="1">
    <citation type="submission" date="2018-07" db="EMBL/GenBank/DDBJ databases">
        <title>Genomic Encyclopedia of Type Strains, Phase IV (KMG-IV): sequencing the most valuable type-strain genomes for metagenomic binning, comparative biology and taxonomic classification.</title>
        <authorList>
            <person name="Goeker M."/>
        </authorList>
    </citation>
    <scope>NUCLEOTIDE SEQUENCE [LARGE SCALE GENOMIC DNA]</scope>
    <source>
        <strain evidence="7 8">DSM 44952</strain>
    </source>
</reference>
<dbReference type="PANTHER" id="PTHR36173">
    <property type="entry name" value="RIBONUCLEASE VAPC16-RELATED"/>
    <property type="match status" value="1"/>
</dbReference>
<evidence type="ECO:0000256" key="5">
    <source>
        <dbReference type="ARBA" id="ARBA00022842"/>
    </source>
</evidence>
<name>A0A370GJS8_9NOCA</name>
<dbReference type="GO" id="GO:0004518">
    <property type="term" value="F:nuclease activity"/>
    <property type="evidence" value="ECO:0007669"/>
    <property type="project" value="UniProtKB-KW"/>
</dbReference>
<evidence type="ECO:0000313" key="8">
    <source>
        <dbReference type="Proteomes" id="UP000255355"/>
    </source>
</evidence>
<gene>
    <name evidence="7" type="ORF">DFR68_118101</name>
</gene>
<evidence type="ECO:0000259" key="6">
    <source>
        <dbReference type="Pfam" id="PF01850"/>
    </source>
</evidence>
<dbReference type="Gene3D" id="3.40.50.1010">
    <property type="entry name" value="5'-nuclease"/>
    <property type="match status" value="1"/>
</dbReference>
<dbReference type="EMBL" id="QQAZ01000018">
    <property type="protein sequence ID" value="RDI43921.1"/>
    <property type="molecule type" value="Genomic_DNA"/>
</dbReference>
<dbReference type="GO" id="GO:0046872">
    <property type="term" value="F:metal ion binding"/>
    <property type="evidence" value="ECO:0007669"/>
    <property type="project" value="UniProtKB-KW"/>
</dbReference>